<proteinExistence type="inferred from homology"/>
<name>A0A3N0DXR3_9ACTN</name>
<dbReference type="GO" id="GO:0046872">
    <property type="term" value="F:metal ion binding"/>
    <property type="evidence" value="ECO:0007669"/>
    <property type="project" value="UniProtKB-KW"/>
</dbReference>
<dbReference type="Proteomes" id="UP000277094">
    <property type="component" value="Unassembled WGS sequence"/>
</dbReference>
<feature type="binding site" evidence="4">
    <location>
        <position position="212"/>
    </location>
    <ligand>
        <name>Mg(2+)</name>
        <dbReference type="ChEBI" id="CHEBI:18420"/>
    </ligand>
</feature>
<reference evidence="6 7" key="1">
    <citation type="submission" date="2018-11" db="EMBL/GenBank/DDBJ databases">
        <authorList>
            <person name="Li F."/>
        </authorList>
    </citation>
    <scope>NUCLEOTIDE SEQUENCE [LARGE SCALE GENOMIC DNA]</scope>
    <source>
        <strain evidence="6 7">KIS18-7</strain>
    </source>
</reference>
<sequence length="321" mass="33124">MDALVASYDVALLDLDGVVYIGASAVPGAVEALNAARESGLHLAYVTNNAARTPDYVAEHLSELGIATAASDVVTSAQAAARLVAEQVPAGSRVYVIGGDGLHAALRERGLVPVIDLDEEPVAVVQGYGPDMPWRQVINGAILVRRGLPWVATNLDLTVPTRHGPGPGNGTLVRLVAEYADRSPVAAGKPAKPLYEESLARVGGEHPLVVGDRLDTDIDGALAVGWDSLLVMTGVTGLTELASLEAARRPTYLGADLSALLVPPAEPGSWVASVRDGALEVDGSGDLHGWWAAVAAALWSHLDDTGRPATTTGVQPGSVTP</sequence>
<dbReference type="GO" id="GO:0005737">
    <property type="term" value="C:cytoplasm"/>
    <property type="evidence" value="ECO:0007669"/>
    <property type="project" value="TreeGrafter"/>
</dbReference>
<dbReference type="PROSITE" id="PS50801">
    <property type="entry name" value="STAS"/>
    <property type="match status" value="1"/>
</dbReference>
<dbReference type="NCBIfam" id="TIGR01460">
    <property type="entry name" value="HAD-SF-IIA"/>
    <property type="match status" value="1"/>
</dbReference>
<evidence type="ECO:0000256" key="4">
    <source>
        <dbReference type="PIRSR" id="PIRSR000915-3"/>
    </source>
</evidence>
<dbReference type="Pfam" id="PF13344">
    <property type="entry name" value="Hydrolase_6"/>
    <property type="match status" value="1"/>
</dbReference>
<dbReference type="Pfam" id="PF13242">
    <property type="entry name" value="Hydrolase_like"/>
    <property type="match status" value="1"/>
</dbReference>
<keyword evidence="4" id="KW-0460">Magnesium</keyword>
<dbReference type="SUPFAM" id="SSF56784">
    <property type="entry name" value="HAD-like"/>
    <property type="match status" value="1"/>
</dbReference>
<dbReference type="Gene3D" id="3.40.50.1000">
    <property type="entry name" value="HAD superfamily/HAD-like"/>
    <property type="match status" value="2"/>
</dbReference>
<keyword evidence="7" id="KW-1185">Reference proteome</keyword>
<dbReference type="GO" id="GO:0016791">
    <property type="term" value="F:phosphatase activity"/>
    <property type="evidence" value="ECO:0007669"/>
    <property type="project" value="TreeGrafter"/>
</dbReference>
<organism evidence="6 7">
    <name type="scientific">Nocardioides marmorisolisilvae</name>
    <dbReference type="NCBI Taxonomy" id="1542737"/>
    <lineage>
        <taxon>Bacteria</taxon>
        <taxon>Bacillati</taxon>
        <taxon>Actinomycetota</taxon>
        <taxon>Actinomycetes</taxon>
        <taxon>Propionibacteriales</taxon>
        <taxon>Nocardioidaceae</taxon>
        <taxon>Nocardioides</taxon>
    </lineage>
</organism>
<feature type="active site" description="Proton donor" evidence="2">
    <location>
        <position position="16"/>
    </location>
</feature>
<dbReference type="InterPro" id="IPR006357">
    <property type="entry name" value="HAD-SF_hydro_IIA"/>
</dbReference>
<dbReference type="InterPro" id="IPR036412">
    <property type="entry name" value="HAD-like_sf"/>
</dbReference>
<dbReference type="PANTHER" id="PTHR19288">
    <property type="entry name" value="4-NITROPHENYLPHOSPHATASE-RELATED"/>
    <property type="match status" value="1"/>
</dbReference>
<keyword evidence="6" id="KW-0378">Hydrolase</keyword>
<evidence type="ECO:0000256" key="3">
    <source>
        <dbReference type="PIRSR" id="PIRSR000915-2"/>
    </source>
</evidence>
<dbReference type="EMBL" id="RJSG01000002">
    <property type="protein sequence ID" value="RNL80404.1"/>
    <property type="molecule type" value="Genomic_DNA"/>
</dbReference>
<feature type="active site" description="Nucleophile" evidence="2">
    <location>
        <position position="14"/>
    </location>
</feature>
<comment type="similarity">
    <text evidence="1">Belongs to the HAD-like hydrolase superfamily.</text>
</comment>
<accession>A0A3N0DXR3</accession>
<protein>
    <submittedName>
        <fullName evidence="6">HAD-IIA family hydrolase</fullName>
    </submittedName>
</protein>
<feature type="binding site" evidence="4">
    <location>
        <position position="16"/>
    </location>
    <ligand>
        <name>Mg(2+)</name>
        <dbReference type="ChEBI" id="CHEBI:18420"/>
    </ligand>
</feature>
<evidence type="ECO:0000259" key="5">
    <source>
        <dbReference type="PROSITE" id="PS50801"/>
    </source>
</evidence>
<dbReference type="OrthoDB" id="9810449at2"/>
<evidence type="ECO:0000313" key="7">
    <source>
        <dbReference type="Proteomes" id="UP000277094"/>
    </source>
</evidence>
<dbReference type="PIRSF" id="PIRSF000915">
    <property type="entry name" value="PGP-type_phosphatase"/>
    <property type="match status" value="1"/>
</dbReference>
<evidence type="ECO:0000256" key="2">
    <source>
        <dbReference type="PIRSR" id="PIRSR000915-1"/>
    </source>
</evidence>
<comment type="caution">
    <text evidence="6">The sequence shown here is derived from an EMBL/GenBank/DDBJ whole genome shotgun (WGS) entry which is preliminary data.</text>
</comment>
<feature type="binding site" evidence="3">
    <location>
        <position position="189"/>
    </location>
    <ligand>
        <name>substrate</name>
    </ligand>
</feature>
<evidence type="ECO:0000256" key="1">
    <source>
        <dbReference type="PIRNR" id="PIRNR000915"/>
    </source>
</evidence>
<keyword evidence="4" id="KW-0479">Metal-binding</keyword>
<evidence type="ECO:0000313" key="6">
    <source>
        <dbReference type="EMBL" id="RNL80404.1"/>
    </source>
</evidence>
<feature type="binding site" evidence="4">
    <location>
        <position position="14"/>
    </location>
    <ligand>
        <name>Mg(2+)</name>
        <dbReference type="ChEBI" id="CHEBI:18420"/>
    </ligand>
</feature>
<dbReference type="AlphaFoldDB" id="A0A3N0DXR3"/>
<gene>
    <name evidence="6" type="ORF">EFL95_09710</name>
</gene>
<comment type="cofactor">
    <cofactor evidence="4">
        <name>Mg(2+)</name>
        <dbReference type="ChEBI" id="CHEBI:18420"/>
    </cofactor>
    <text evidence="4">Divalent metal ions. Mg(2+) is the most effective.</text>
</comment>
<dbReference type="InterPro" id="IPR002645">
    <property type="entry name" value="STAS_dom"/>
</dbReference>
<feature type="domain" description="STAS" evidence="5">
    <location>
        <begin position="1"/>
        <end position="84"/>
    </location>
</feature>
<dbReference type="PANTHER" id="PTHR19288:SF95">
    <property type="entry name" value="D-GLYCEROL 3-PHOSPHATE PHOSPHATASE"/>
    <property type="match status" value="1"/>
</dbReference>
<dbReference type="InterPro" id="IPR023214">
    <property type="entry name" value="HAD_sf"/>
</dbReference>